<keyword evidence="1" id="KW-0812">Transmembrane</keyword>
<keyword evidence="1" id="KW-1133">Transmembrane helix</keyword>
<dbReference type="GeneID" id="27314997"/>
<name>A0A0D1XH61_9PEZI</name>
<organism evidence="3 4">
    <name type="scientific">Verruconis gallopava</name>
    <dbReference type="NCBI Taxonomy" id="253628"/>
    <lineage>
        <taxon>Eukaryota</taxon>
        <taxon>Fungi</taxon>
        <taxon>Dikarya</taxon>
        <taxon>Ascomycota</taxon>
        <taxon>Pezizomycotina</taxon>
        <taxon>Dothideomycetes</taxon>
        <taxon>Pleosporomycetidae</taxon>
        <taxon>Venturiales</taxon>
        <taxon>Sympoventuriaceae</taxon>
        <taxon>Verruconis</taxon>
    </lineage>
</organism>
<dbReference type="HOGENOM" id="CLU_029375_3_0_1"/>
<feature type="transmembrane region" description="Helical" evidence="1">
    <location>
        <begin position="12"/>
        <end position="29"/>
    </location>
</feature>
<accession>A0A0D1XH61</accession>
<dbReference type="PANTHER" id="PTHR12277:SF81">
    <property type="entry name" value="PROTEIN ABHD13"/>
    <property type="match status" value="1"/>
</dbReference>
<dbReference type="VEuPathDB" id="FungiDB:PV09_07024"/>
<sequence length="408" mass="44877">MVPLQPIFKKAYLSLVGFGAVYAAFLLALTNKTAQRHALYAHKVHTDYWKTLDRPESVGFAKHQVTPFYLNTTDGEELYAWHILPIGLYAQHEEAIASQEPWPPTSFKTSLAYELLKIDPEARVVINFHGNAGHVANGYRPQTYKSLTSASSKIHIFTIDYRGFGRSTGVPSEMGLITDGVALVNYVLSLGIPPERIVLLGQSLGTQVASAVALHFADPTASAALLPSAETDINFTDDSTLLSKDREPVAFSGVVLAASFPSLVKLLKVYRFAGLIPVLSPLRVYPYIQSVLLRFIHESWNTGDRLAALVSSAIKNEHHLNLQILHAANDFDVNWRMGQDNFESCVAAMKAAADVSVEATGEWGETIKKVARWHDKVKVEWQLLMSGGHNRIVADVPVALAVMRAFGL</sequence>
<dbReference type="InParanoid" id="A0A0D1XH61"/>
<dbReference type="AlphaFoldDB" id="A0A0D1XH61"/>
<dbReference type="PANTHER" id="PTHR12277">
    <property type="entry name" value="ALPHA/BETA HYDROLASE DOMAIN-CONTAINING PROTEIN"/>
    <property type="match status" value="1"/>
</dbReference>
<dbReference type="SUPFAM" id="SSF53474">
    <property type="entry name" value="alpha/beta-Hydrolases"/>
    <property type="match status" value="1"/>
</dbReference>
<proteinExistence type="predicted"/>
<dbReference type="OrthoDB" id="446723at2759"/>
<keyword evidence="4" id="KW-1185">Reference proteome</keyword>
<dbReference type="InterPro" id="IPR029058">
    <property type="entry name" value="AB_hydrolase_fold"/>
</dbReference>
<gene>
    <name evidence="3" type="ORF">PV09_07024</name>
</gene>
<reference evidence="3 4" key="1">
    <citation type="submission" date="2015-01" db="EMBL/GenBank/DDBJ databases">
        <title>The Genome Sequence of Ochroconis gallopava CBS43764.</title>
        <authorList>
            <consortium name="The Broad Institute Genomics Platform"/>
            <person name="Cuomo C."/>
            <person name="de Hoog S."/>
            <person name="Gorbushina A."/>
            <person name="Stielow B."/>
            <person name="Teixiera M."/>
            <person name="Abouelleil A."/>
            <person name="Chapman S.B."/>
            <person name="Priest M."/>
            <person name="Young S.K."/>
            <person name="Wortman J."/>
            <person name="Nusbaum C."/>
            <person name="Birren B."/>
        </authorList>
    </citation>
    <scope>NUCLEOTIDE SEQUENCE [LARGE SCALE GENOMIC DNA]</scope>
    <source>
        <strain evidence="3 4">CBS 43764</strain>
    </source>
</reference>
<evidence type="ECO:0000313" key="3">
    <source>
        <dbReference type="EMBL" id="KIW01546.1"/>
    </source>
</evidence>
<dbReference type="InterPro" id="IPR000073">
    <property type="entry name" value="AB_hydrolase_1"/>
</dbReference>
<protein>
    <recommendedName>
        <fullName evidence="2">AB hydrolase-1 domain-containing protein</fullName>
    </recommendedName>
</protein>
<dbReference type="Proteomes" id="UP000053259">
    <property type="component" value="Unassembled WGS sequence"/>
</dbReference>
<dbReference type="Pfam" id="PF00561">
    <property type="entry name" value="Abhydrolase_1"/>
    <property type="match status" value="1"/>
</dbReference>
<dbReference type="RefSeq" id="XP_016211415.1">
    <property type="nucleotide sequence ID" value="XM_016360738.1"/>
</dbReference>
<evidence type="ECO:0000259" key="2">
    <source>
        <dbReference type="Pfam" id="PF00561"/>
    </source>
</evidence>
<evidence type="ECO:0000313" key="4">
    <source>
        <dbReference type="Proteomes" id="UP000053259"/>
    </source>
</evidence>
<keyword evidence="1" id="KW-0472">Membrane</keyword>
<dbReference type="EMBL" id="KN847554">
    <property type="protein sequence ID" value="KIW01546.1"/>
    <property type="molecule type" value="Genomic_DNA"/>
</dbReference>
<evidence type="ECO:0000256" key="1">
    <source>
        <dbReference type="SAM" id="Phobius"/>
    </source>
</evidence>
<dbReference type="STRING" id="253628.A0A0D1XH61"/>
<feature type="domain" description="AB hydrolase-1" evidence="2">
    <location>
        <begin position="124"/>
        <end position="228"/>
    </location>
</feature>
<dbReference type="Gene3D" id="3.40.50.1820">
    <property type="entry name" value="alpha/beta hydrolase"/>
    <property type="match status" value="1"/>
</dbReference>